<evidence type="ECO:0000313" key="2">
    <source>
        <dbReference type="EMBL" id="RON39271.1"/>
    </source>
</evidence>
<dbReference type="RefSeq" id="WP_123515213.1">
    <property type="nucleotide sequence ID" value="NZ_MOBQ01000046.1"/>
</dbReference>
<dbReference type="Proteomes" id="UP000285349">
    <property type="component" value="Unassembled WGS sequence"/>
</dbReference>
<dbReference type="InterPro" id="IPR046673">
    <property type="entry name" value="ToxA_N"/>
</dbReference>
<name>A0A423JNL4_9PSED</name>
<gene>
    <name evidence="2" type="ORF">BK666_27815</name>
</gene>
<feature type="domain" description="Dermonecrotic toxin N-terminal" evidence="1">
    <location>
        <begin position="845"/>
        <end position="963"/>
    </location>
</feature>
<evidence type="ECO:0000313" key="3">
    <source>
        <dbReference type="Proteomes" id="UP000285349"/>
    </source>
</evidence>
<sequence>MNNESTAFPVVHEKLIVLNEIHLALAAECDLIPTVNVMFRTLVQDALNERGLELDVNDIYINKVAADPKDNYQPVGSLFEVIGECLERRLKPQYTIGVYGVFNQPGSTSQSSQIKDLSIYQVEKLIENVLINLVPGYDFHLKDYWATAVGQDAQGRDLLAPKDRLEQLHGKSFWAELDVCANTGVLTATEQVWINKAYLASSVWPQAIFNIALTGRDGTTRVLASAFVIQIEGANKPELFPVNDGFTCALYLPAEGLKKFVNASSLHQYITAVLKSGSSRKLLLDELPVEVAGTVTDTDKIRFFNIAEDLFKFCTTTRLEKQALDIAHYWKQTQEGEHDFITTMDALHNSQRPGQWVSQGRARAARYLDLATRHAWPHWLKVARPADQQRYVALEKAHLQAEVDVHERAGDAISLRAYAHSHVEKQLFQRTGAQIDPDQIVVTLRHVFRLGAKKIEHEEKMSLTELSISGLHNKEARFLFKVEGPRAALLSQGLLESVIETLDLRVKYLDYRRAAFRQRQVTDALIEKAGRLTALSVFGASLQKHLSPAGLDVVQRCNLGDRALTVWGLVFRDGHLPFKDLLVYGQPDHGTQLPHVLYAPDAPNGQDWFEFASHTELVQYVADWCAIPEGLDYLVRQSSPTDQARIERELKASGALEMARKTGNIRFVDWMVEPGKPSRMSVQQAVEWADQAHQVSTPDWFQKAPLADRQAFARLHTEHKAIFALMKEKGNITPFQTFAHDLAKRELNRYLQRSGAHSELDPDQVNIKLHGHEPMTLTQLFINWEVWRSDTSPFVQAFSWASPAARLVAEVKDRLRSAVLTSRDGQSLGRLDTAVINALIGMLPGDQYIDALKREFLASKPQDRSIRAELYGKLKQNKMQKEALVQKIKGELSQDRYNWLNAILDQLDVETHTDPSSGWVYRLFLKGKQVEGAYRFVRTVGGRSETIIYLPGSAEGKIFRSVEDFAMDIRDSMISNVILECVRLQDRAPVKSYLEDIFRGKDTLELSDAKRAVAALHYEYVPMVERFIADVDHQTTSFSEAFWRDTMIVVEFVADVASLFLPPVGLVTGLLKTTRAIVRGIGAYNNGDEEAANGHFAAAWVGLISLYLGKVSGVGGVGAGVDFISKVNDYAEIISTATGVTVGASYLTYVASQTGANTNGMATSRIS</sequence>
<dbReference type="AlphaFoldDB" id="A0A423JNL4"/>
<dbReference type="EMBL" id="MOBQ01000046">
    <property type="protein sequence ID" value="RON39271.1"/>
    <property type="molecule type" value="Genomic_DNA"/>
</dbReference>
<protein>
    <recommendedName>
        <fullName evidence="1">Dermonecrotic toxin N-terminal domain-containing protein</fullName>
    </recommendedName>
</protein>
<proteinExistence type="predicted"/>
<evidence type="ECO:0000259" key="1">
    <source>
        <dbReference type="Pfam" id="PF20178"/>
    </source>
</evidence>
<organism evidence="2 3">
    <name type="scientific">Pseudomonas frederiksbergensis</name>
    <dbReference type="NCBI Taxonomy" id="104087"/>
    <lineage>
        <taxon>Bacteria</taxon>
        <taxon>Pseudomonadati</taxon>
        <taxon>Pseudomonadota</taxon>
        <taxon>Gammaproteobacteria</taxon>
        <taxon>Pseudomonadales</taxon>
        <taxon>Pseudomonadaceae</taxon>
        <taxon>Pseudomonas</taxon>
    </lineage>
</organism>
<feature type="domain" description="Dermonecrotic toxin N-terminal" evidence="1">
    <location>
        <begin position="414"/>
        <end position="637"/>
    </location>
</feature>
<reference evidence="2 3" key="1">
    <citation type="submission" date="2016-10" db="EMBL/GenBank/DDBJ databases">
        <title>Comparative genome analysis of multiple Pseudomonas spp. focuses on biocontrol and plant growth promoting traits.</title>
        <authorList>
            <person name="Tao X.-Y."/>
            <person name="Taylor C.G."/>
        </authorList>
    </citation>
    <scope>NUCLEOTIDE SEQUENCE [LARGE SCALE GENOMIC DNA]</scope>
    <source>
        <strain evidence="2 3">37A10</strain>
    </source>
</reference>
<dbReference type="OrthoDB" id="6992712at2"/>
<accession>A0A423JNL4</accession>
<dbReference type="Pfam" id="PF20178">
    <property type="entry name" value="ToxA_N"/>
    <property type="match status" value="2"/>
</dbReference>
<comment type="caution">
    <text evidence="2">The sequence shown here is derived from an EMBL/GenBank/DDBJ whole genome shotgun (WGS) entry which is preliminary data.</text>
</comment>